<keyword evidence="2" id="KW-1185">Reference proteome</keyword>
<sequence>MNDIQILLEVHGGNFELWTEEKYGATYYHVGIEGYIGFERIEDFIGLYEFFLEKLHEYLTENNYAKREVSGWKRIYKKRAIEICYESGCYWVFLDGYESTDIWDTYYYLKDVIDQLKEVEISQ</sequence>
<proteinExistence type="predicted"/>
<organism evidence="1 2">
    <name type="scientific">Siminovitchia fordii</name>
    <dbReference type="NCBI Taxonomy" id="254759"/>
    <lineage>
        <taxon>Bacteria</taxon>
        <taxon>Bacillati</taxon>
        <taxon>Bacillota</taxon>
        <taxon>Bacilli</taxon>
        <taxon>Bacillales</taxon>
        <taxon>Bacillaceae</taxon>
        <taxon>Siminovitchia</taxon>
    </lineage>
</organism>
<evidence type="ECO:0000313" key="1">
    <source>
        <dbReference type="EMBL" id="GIN22527.1"/>
    </source>
</evidence>
<reference evidence="1 2" key="1">
    <citation type="submission" date="2021-03" db="EMBL/GenBank/DDBJ databases">
        <title>Antimicrobial resistance genes in bacteria isolated from Japanese honey, and their potential for conferring macrolide and lincosamide resistance in the American foulbrood pathogen Paenibacillus larvae.</title>
        <authorList>
            <person name="Okamoto M."/>
            <person name="Kumagai M."/>
            <person name="Kanamori H."/>
            <person name="Takamatsu D."/>
        </authorList>
    </citation>
    <scope>NUCLEOTIDE SEQUENCE [LARGE SCALE GENOMIC DNA]</scope>
    <source>
        <strain evidence="1 2">J1TS3</strain>
    </source>
</reference>
<comment type="caution">
    <text evidence="1">The sequence shown here is derived from an EMBL/GenBank/DDBJ whole genome shotgun (WGS) entry which is preliminary data.</text>
</comment>
<dbReference type="RefSeq" id="WP_212963649.1">
    <property type="nucleotide sequence ID" value="NZ_BOQT01000018.1"/>
</dbReference>
<gene>
    <name evidence="1" type="ORF">J1TS3_36610</name>
</gene>
<evidence type="ECO:0000313" key="2">
    <source>
        <dbReference type="Proteomes" id="UP000680279"/>
    </source>
</evidence>
<protein>
    <submittedName>
        <fullName evidence="1">Uncharacterized protein</fullName>
    </submittedName>
</protein>
<name>A0ABQ4K9Y4_9BACI</name>
<dbReference type="EMBL" id="BOQT01000018">
    <property type="protein sequence ID" value="GIN22527.1"/>
    <property type="molecule type" value="Genomic_DNA"/>
</dbReference>
<dbReference type="Proteomes" id="UP000680279">
    <property type="component" value="Unassembled WGS sequence"/>
</dbReference>
<accession>A0ABQ4K9Y4</accession>